<keyword evidence="3" id="KW-0813">Transport</keyword>
<dbReference type="InterPro" id="IPR027815">
    <property type="entry name" value="CSC1/OSCA1-like_cyt"/>
</dbReference>
<dbReference type="GO" id="GO:0005886">
    <property type="term" value="C:plasma membrane"/>
    <property type="evidence" value="ECO:0007669"/>
    <property type="project" value="TreeGrafter"/>
</dbReference>
<name>A0A9P9DFX7_9HYPO</name>
<keyword evidence="6 8" id="KW-0472">Membrane</keyword>
<evidence type="ECO:0000256" key="5">
    <source>
        <dbReference type="ARBA" id="ARBA00022989"/>
    </source>
</evidence>
<sequence length="1060" mass="120898">MKTSNSMLPTTVNNAASVIIASMSSTTTSLTDASSPTLVNNKQAGSAQRGEGIGVISFLTAVSSASAVFVIQLTIFVILRNKLARIFKPKTYLVPERQRSDPPPTSFWGMIRTLWNVSDQEIIYKCGLDAYFFLRYLNTLLVIFIPICSVFMPILISLNFINGRGSQLNVQEKDSLRTNSSTVTGLDTLAWGNISPKNTSRYSGHLLLAILVVIWVCVVFFLELRVYIKVRQDYLTSAEHRLRASATTVLINSIPPRWLSEEALEGLFDFFPGGVRNIWLNRDLSKLLRKISRRNEIHLRLESAETNLIKVANEVHVKRIKMTQKKRKTLRKPLPDQGSAVLEYPHTPIHFVSSTGSDGNGFMSKEGPRKGSTPYPVYPREHTRREERRARLPQDTKVLPMRGSVIREDTKWWQFWKPPSGFPSPKPRGTGHRNEVHKSTKLSLLQHLQKAFIFQSEPGGKEYPTSSNVHYQMEQQVGLWGKYLRKCDRPSHRPPLFGVTWLPGLPLINSKIDTIFWCRQELARLNLEIEVDQKHPEKFPLLNSAFIQFNSQVAAHMACQSAIYHFPKYMTPRTIEISPRDVIWANMSVSWWQEWLLMIVITGVLSMMVLLWSLPVAWTAALGQLEQLIQTNTWLQFFSQRKLIENAIKAIAGVLPSVIISLLLYLVPLIFDSLAQLKGAKTGSQKIEFVQTFYFPFLFIQLFLVVSITSSFAASLDRLLDSVQKLQTGGDILDLLATNLPKGSNYFFSYMILQALSTSSSTLLQASTIFTWYIISRLADSTPREKWLRNTKLNEIRWGAYFPVYTNFACIALIYCIIAPLISIFAIITFSLSWVSQRYMVLYVTRFDQDTGGVLYPRAINQTFTGIYIMELCIAGLLFLVKDEDGINTCTVHGIIMIVVLICTAIYQILLNWSFAPLFRYLPITLEDEAALRDEAFHRAHEHRSKLNSKKEERGHQKELETRRGEALYNGINDEIEDLKPSVRNKLIHNAFQHEALRVRRPTVWIPYDELGISDDEIRQTQTYSKYIPICNEGAALDSGLRVTYERNPPDFSEEELINL</sequence>
<feature type="transmembrane region" description="Helical" evidence="8">
    <location>
        <begin position="647"/>
        <end position="671"/>
    </location>
</feature>
<dbReference type="GO" id="GO:0005227">
    <property type="term" value="F:calcium-activated cation channel activity"/>
    <property type="evidence" value="ECO:0007669"/>
    <property type="project" value="InterPro"/>
</dbReference>
<evidence type="ECO:0000256" key="8">
    <source>
        <dbReference type="SAM" id="Phobius"/>
    </source>
</evidence>
<evidence type="ECO:0000256" key="1">
    <source>
        <dbReference type="ARBA" id="ARBA00004141"/>
    </source>
</evidence>
<evidence type="ECO:0000256" key="6">
    <source>
        <dbReference type="ARBA" id="ARBA00023136"/>
    </source>
</evidence>
<dbReference type="Proteomes" id="UP000717696">
    <property type="component" value="Unassembled WGS sequence"/>
</dbReference>
<evidence type="ECO:0000259" key="11">
    <source>
        <dbReference type="Pfam" id="PF13967"/>
    </source>
</evidence>
<dbReference type="PANTHER" id="PTHR13018:SF20">
    <property type="entry name" value="SPORULATION-SPECIFIC PROTEIN 75"/>
    <property type="match status" value="1"/>
</dbReference>
<feature type="transmembrane region" description="Helical" evidence="8">
    <location>
        <begin position="855"/>
        <end position="880"/>
    </location>
</feature>
<evidence type="ECO:0000256" key="2">
    <source>
        <dbReference type="ARBA" id="ARBA00007779"/>
    </source>
</evidence>
<comment type="similarity">
    <text evidence="2">Belongs to the CSC1 (TC 1.A.17) family.</text>
</comment>
<feature type="region of interest" description="Disordered" evidence="7">
    <location>
        <begin position="943"/>
        <end position="962"/>
    </location>
</feature>
<keyword evidence="5 8" id="KW-1133">Transmembrane helix</keyword>
<feature type="transmembrane region" description="Helical" evidence="8">
    <location>
        <begin position="202"/>
        <end position="222"/>
    </location>
</feature>
<dbReference type="Pfam" id="PF12621">
    <property type="entry name" value="PHM7_ext"/>
    <property type="match status" value="1"/>
</dbReference>
<evidence type="ECO:0000313" key="13">
    <source>
        <dbReference type="EMBL" id="KAH7118705.1"/>
    </source>
</evidence>
<evidence type="ECO:0000259" key="10">
    <source>
        <dbReference type="Pfam" id="PF12621"/>
    </source>
</evidence>
<feature type="compositionally biased region" description="Basic and acidic residues" evidence="7">
    <location>
        <begin position="379"/>
        <end position="389"/>
    </location>
</feature>
<dbReference type="EMBL" id="JAGMUU010000031">
    <property type="protein sequence ID" value="KAH7118705.1"/>
    <property type="molecule type" value="Genomic_DNA"/>
</dbReference>
<feature type="transmembrane region" description="Helical" evidence="8">
    <location>
        <begin position="53"/>
        <end position="79"/>
    </location>
</feature>
<feature type="transmembrane region" description="Helical" evidence="8">
    <location>
        <begin position="595"/>
        <end position="618"/>
    </location>
</feature>
<protein>
    <recommendedName>
        <fullName evidence="15">CSC1/OSCA1-like 7TM region domain-containing protein</fullName>
    </recommendedName>
</protein>
<evidence type="ECO:0000256" key="3">
    <source>
        <dbReference type="ARBA" id="ARBA00022448"/>
    </source>
</evidence>
<dbReference type="Pfam" id="PF14703">
    <property type="entry name" value="PHM7_cyt"/>
    <property type="match status" value="2"/>
</dbReference>
<dbReference type="Pfam" id="PF02714">
    <property type="entry name" value="RSN1_7TM"/>
    <property type="match status" value="1"/>
</dbReference>
<feature type="transmembrane region" description="Helical" evidence="8">
    <location>
        <begin position="802"/>
        <end position="835"/>
    </location>
</feature>
<evidence type="ECO:0008006" key="15">
    <source>
        <dbReference type="Google" id="ProtNLM"/>
    </source>
</evidence>
<feature type="domain" description="10TM putative phosphate transporter extracellular tail" evidence="10">
    <location>
        <begin position="978"/>
        <end position="1051"/>
    </location>
</feature>
<dbReference type="InterPro" id="IPR032880">
    <property type="entry name" value="CSC1/OSCA1-like_N"/>
</dbReference>
<evidence type="ECO:0000259" key="12">
    <source>
        <dbReference type="Pfam" id="PF14703"/>
    </source>
</evidence>
<dbReference type="AlphaFoldDB" id="A0A9P9DFX7"/>
<dbReference type="PANTHER" id="PTHR13018">
    <property type="entry name" value="PROBABLE MEMBRANE PROTEIN DUF221-RELATED"/>
    <property type="match status" value="1"/>
</dbReference>
<dbReference type="InterPro" id="IPR045122">
    <property type="entry name" value="Csc1-like"/>
</dbReference>
<dbReference type="OrthoDB" id="5062217at2759"/>
<feature type="compositionally biased region" description="Basic and acidic residues" evidence="7">
    <location>
        <begin position="949"/>
        <end position="962"/>
    </location>
</feature>
<feature type="region of interest" description="Disordered" evidence="7">
    <location>
        <begin position="353"/>
        <end position="389"/>
    </location>
</feature>
<evidence type="ECO:0000259" key="9">
    <source>
        <dbReference type="Pfam" id="PF02714"/>
    </source>
</evidence>
<keyword evidence="4 8" id="KW-0812">Transmembrane</keyword>
<reference evidence="13" key="1">
    <citation type="journal article" date="2021" name="Nat. Commun.">
        <title>Genetic determinants of endophytism in the Arabidopsis root mycobiome.</title>
        <authorList>
            <person name="Mesny F."/>
            <person name="Miyauchi S."/>
            <person name="Thiergart T."/>
            <person name="Pickel B."/>
            <person name="Atanasova L."/>
            <person name="Karlsson M."/>
            <person name="Huettel B."/>
            <person name="Barry K.W."/>
            <person name="Haridas S."/>
            <person name="Chen C."/>
            <person name="Bauer D."/>
            <person name="Andreopoulos W."/>
            <person name="Pangilinan J."/>
            <person name="LaButti K."/>
            <person name="Riley R."/>
            <person name="Lipzen A."/>
            <person name="Clum A."/>
            <person name="Drula E."/>
            <person name="Henrissat B."/>
            <person name="Kohler A."/>
            <person name="Grigoriev I.V."/>
            <person name="Martin F.M."/>
            <person name="Hacquard S."/>
        </authorList>
    </citation>
    <scope>NUCLEOTIDE SEQUENCE</scope>
    <source>
        <strain evidence="13">MPI-CAGE-AT-0021</strain>
    </source>
</reference>
<dbReference type="Pfam" id="PF13967">
    <property type="entry name" value="RSN1_TM"/>
    <property type="match status" value="1"/>
</dbReference>
<comment type="subcellular location">
    <subcellularLocation>
        <location evidence="1">Membrane</location>
        <topology evidence="1">Multi-pass membrane protein</topology>
    </subcellularLocation>
</comment>
<feature type="domain" description="CSC1/OSCA1-like cytosolic" evidence="12">
    <location>
        <begin position="247"/>
        <end position="323"/>
    </location>
</feature>
<proteinExistence type="inferred from homology"/>
<comment type="caution">
    <text evidence="13">The sequence shown here is derived from an EMBL/GenBank/DDBJ whole genome shotgun (WGS) entry which is preliminary data.</text>
</comment>
<feature type="transmembrane region" description="Helical" evidence="8">
    <location>
        <begin position="692"/>
        <end position="716"/>
    </location>
</feature>
<evidence type="ECO:0000256" key="7">
    <source>
        <dbReference type="SAM" id="MobiDB-lite"/>
    </source>
</evidence>
<accession>A0A9P9DFX7</accession>
<feature type="domain" description="CSC1/OSCA1-like N-terminal transmembrane" evidence="11">
    <location>
        <begin position="57"/>
        <end position="221"/>
    </location>
</feature>
<feature type="domain" description="CSC1/OSCA1-like 7TM region" evidence="9">
    <location>
        <begin position="599"/>
        <end position="878"/>
    </location>
</feature>
<dbReference type="InterPro" id="IPR022257">
    <property type="entry name" value="PHM7_ext"/>
</dbReference>
<gene>
    <name evidence="13" type="ORF">B0J13DRAFT_486826</name>
</gene>
<feature type="transmembrane region" description="Helical" evidence="8">
    <location>
        <begin position="747"/>
        <end position="775"/>
    </location>
</feature>
<dbReference type="InterPro" id="IPR003864">
    <property type="entry name" value="CSC1/OSCA1-like_7TM"/>
</dbReference>
<keyword evidence="14" id="KW-1185">Reference proteome</keyword>
<feature type="transmembrane region" description="Helical" evidence="8">
    <location>
        <begin position="892"/>
        <end position="915"/>
    </location>
</feature>
<feature type="transmembrane region" description="Helical" evidence="8">
    <location>
        <begin position="140"/>
        <end position="161"/>
    </location>
</feature>
<evidence type="ECO:0000313" key="14">
    <source>
        <dbReference type="Proteomes" id="UP000717696"/>
    </source>
</evidence>
<feature type="domain" description="CSC1/OSCA1-like cytosolic" evidence="12">
    <location>
        <begin position="480"/>
        <end position="586"/>
    </location>
</feature>
<organism evidence="13 14">
    <name type="scientific">Dactylonectria estremocensis</name>
    <dbReference type="NCBI Taxonomy" id="1079267"/>
    <lineage>
        <taxon>Eukaryota</taxon>
        <taxon>Fungi</taxon>
        <taxon>Dikarya</taxon>
        <taxon>Ascomycota</taxon>
        <taxon>Pezizomycotina</taxon>
        <taxon>Sordariomycetes</taxon>
        <taxon>Hypocreomycetidae</taxon>
        <taxon>Hypocreales</taxon>
        <taxon>Nectriaceae</taxon>
        <taxon>Dactylonectria</taxon>
    </lineage>
</organism>
<evidence type="ECO:0000256" key="4">
    <source>
        <dbReference type="ARBA" id="ARBA00022692"/>
    </source>
</evidence>